<dbReference type="KEGG" id="kan:IMCC3317_25780"/>
<organism evidence="3 4">
    <name type="scientific">Kordia antarctica</name>
    <dbReference type="NCBI Taxonomy" id="1218801"/>
    <lineage>
        <taxon>Bacteria</taxon>
        <taxon>Pseudomonadati</taxon>
        <taxon>Bacteroidota</taxon>
        <taxon>Flavobacteriia</taxon>
        <taxon>Flavobacteriales</taxon>
        <taxon>Flavobacteriaceae</taxon>
        <taxon>Kordia</taxon>
    </lineage>
</organism>
<dbReference type="InterPro" id="IPR045670">
    <property type="entry name" value="DUF5916"/>
</dbReference>
<evidence type="ECO:0000256" key="1">
    <source>
        <dbReference type="SAM" id="SignalP"/>
    </source>
</evidence>
<keyword evidence="4" id="KW-1185">Reference proteome</keyword>
<evidence type="ECO:0000313" key="3">
    <source>
        <dbReference type="EMBL" id="QHI37200.1"/>
    </source>
</evidence>
<dbReference type="EMBL" id="CP019288">
    <property type="protein sequence ID" value="QHI37200.1"/>
    <property type="molecule type" value="Genomic_DNA"/>
</dbReference>
<reference evidence="3 4" key="1">
    <citation type="journal article" date="2013" name="Int. J. Syst. Evol. Microbiol.">
        <title>Kordia antarctica sp. nov., isolated from Antarctic seawater.</title>
        <authorList>
            <person name="Baek K."/>
            <person name="Choi A."/>
            <person name="Kang I."/>
            <person name="Lee K."/>
            <person name="Cho J.C."/>
        </authorList>
    </citation>
    <scope>NUCLEOTIDE SEQUENCE [LARGE SCALE GENOMIC DNA]</scope>
    <source>
        <strain evidence="3 4">IMCC3317</strain>
    </source>
</reference>
<feature type="chain" id="PRO_5029686899" description="DUF5916 domain-containing protein" evidence="1">
    <location>
        <begin position="20"/>
        <end position="799"/>
    </location>
</feature>
<feature type="signal peptide" evidence="1">
    <location>
        <begin position="1"/>
        <end position="19"/>
    </location>
</feature>
<dbReference type="OrthoDB" id="9786766at2"/>
<keyword evidence="1" id="KW-0732">Signal</keyword>
<gene>
    <name evidence="3" type="ORF">IMCC3317_25780</name>
</gene>
<dbReference type="Proteomes" id="UP000464657">
    <property type="component" value="Chromosome"/>
</dbReference>
<evidence type="ECO:0000313" key="4">
    <source>
        <dbReference type="Proteomes" id="UP000464657"/>
    </source>
</evidence>
<dbReference type="AlphaFoldDB" id="A0A7L4ZL05"/>
<dbReference type="CDD" id="cd09618">
    <property type="entry name" value="CBM9_like_2"/>
    <property type="match status" value="1"/>
</dbReference>
<dbReference type="SUPFAM" id="SSF49344">
    <property type="entry name" value="CBD9-like"/>
    <property type="match status" value="1"/>
</dbReference>
<dbReference type="RefSeq" id="WP_160129842.1">
    <property type="nucleotide sequence ID" value="NZ_CP019288.1"/>
</dbReference>
<evidence type="ECO:0000259" key="2">
    <source>
        <dbReference type="Pfam" id="PF19313"/>
    </source>
</evidence>
<proteinExistence type="predicted"/>
<name>A0A7L4ZL05_9FLAO</name>
<accession>A0A7L4ZL05</accession>
<dbReference type="Pfam" id="PF19313">
    <property type="entry name" value="DUF5916"/>
    <property type="match status" value="1"/>
</dbReference>
<feature type="domain" description="DUF5916" evidence="2">
    <location>
        <begin position="224"/>
        <end position="798"/>
    </location>
</feature>
<dbReference type="Gene3D" id="2.60.40.1190">
    <property type="match status" value="1"/>
</dbReference>
<sequence>MKHFIIFYTCILFSMSLLAQNSIQIHKITAPISIDGIADEADWKQFAQAGNFTQTRPNNGEKSIRNTEIAVLYDESYIYVLGILHVATKEEISKQLTARDDTGNADFFAIQIDPFGETREGYDFTVTAANVQSDIKLSQNNSYANFNVVWESAVKLYDDKWIVEFKIPFNSIRFPKDAMDNFKVNFQRVSTKLNEESYWSPIKPNVDGFLNQFGKLEGLPKITPPLNLSFYPFVSVVNEKSPDGSSKTTLNGGLDVKYVHDNSYTLDVSLIPDFSQALSDKQIFNLSPFEVRFNENRQFFVEGTEIFDKGGYLYTRRIGGVPINKNRISLAENEEITKNPIASNILNLVKITGKSSKGFSIGVLNGITAKSEASIQNTATNEFRNEQTNPFTNYNALVFDQTLKNNSSITFLNNSVWRSGNDYDSNLSALLFRGYTKNRTYSLYVKKAISQKYFSDKKAEFGHEYYAYLSKVSGNWTGGISAKLLDETFDTNDFGFLPRNNEFSVRATVNYQNNNPKKWFNQYSVGIDHSQRYYYSLFEKELAYYKLLGSATFKNNSQFFGSFAFIEKRQDFFEPRTKDRNFNKPAQLESFLEYQTNRNKNVWFAGYLVHVKTLNSEVFSDEFIAGYGVKAQLGQHVSLNFSQDITNIPSNAGFVTHENEDLIFGRRSVQELTNTFEASYAVFSKLSMNLRVRHYWIQVDYKDQFTLNAQGNLDRNNYTIDPNDFDDNFNSFTVDYTARWQFAPASELSFNYKLGANLFNNQINSGYGTNLKNTVKQDNSNTVSLKMTYFLDYNTIRKL</sequence>
<protein>
    <recommendedName>
        <fullName evidence="2">DUF5916 domain-containing protein</fullName>
    </recommendedName>
</protein>